<evidence type="ECO:0000313" key="4">
    <source>
        <dbReference type="EMBL" id="RNA35432.1"/>
    </source>
</evidence>
<dbReference type="PROSITE" id="PS51450">
    <property type="entry name" value="LRR"/>
    <property type="match status" value="7"/>
</dbReference>
<dbReference type="InterPro" id="IPR032675">
    <property type="entry name" value="LRR_dom_sf"/>
</dbReference>
<dbReference type="InterPro" id="IPR001611">
    <property type="entry name" value="Leu-rich_rpt"/>
</dbReference>
<dbReference type="Pfam" id="PF00560">
    <property type="entry name" value="LRR_1"/>
    <property type="match status" value="2"/>
</dbReference>
<dbReference type="InterPro" id="IPR050333">
    <property type="entry name" value="SLRP"/>
</dbReference>
<organism evidence="4 5">
    <name type="scientific">Brachionus plicatilis</name>
    <name type="common">Marine rotifer</name>
    <name type="synonym">Brachionus muelleri</name>
    <dbReference type="NCBI Taxonomy" id="10195"/>
    <lineage>
        <taxon>Eukaryota</taxon>
        <taxon>Metazoa</taxon>
        <taxon>Spiralia</taxon>
        <taxon>Gnathifera</taxon>
        <taxon>Rotifera</taxon>
        <taxon>Eurotatoria</taxon>
        <taxon>Monogononta</taxon>
        <taxon>Pseudotrocha</taxon>
        <taxon>Ploima</taxon>
        <taxon>Brachionidae</taxon>
        <taxon>Brachionus</taxon>
    </lineage>
</organism>
<protein>
    <submittedName>
        <fullName evidence="4">Chaoptin</fullName>
    </submittedName>
</protein>
<feature type="chain" id="PRO_5018303002" evidence="3">
    <location>
        <begin position="17"/>
        <end position="859"/>
    </location>
</feature>
<dbReference type="AlphaFoldDB" id="A0A3M7SI44"/>
<feature type="signal peptide" evidence="3">
    <location>
        <begin position="1"/>
        <end position="16"/>
    </location>
</feature>
<keyword evidence="1" id="KW-0433">Leucine-rich repeat</keyword>
<keyword evidence="3" id="KW-0732">Signal</keyword>
<keyword evidence="5" id="KW-1185">Reference proteome</keyword>
<name>A0A3M7SI44_BRAPC</name>
<evidence type="ECO:0000256" key="2">
    <source>
        <dbReference type="ARBA" id="ARBA00022737"/>
    </source>
</evidence>
<dbReference type="Proteomes" id="UP000276133">
    <property type="component" value="Unassembled WGS sequence"/>
</dbReference>
<evidence type="ECO:0000313" key="5">
    <source>
        <dbReference type="Proteomes" id="UP000276133"/>
    </source>
</evidence>
<dbReference type="SUPFAM" id="SSF52058">
    <property type="entry name" value="L domain-like"/>
    <property type="match status" value="1"/>
</dbReference>
<dbReference type="EMBL" id="REGN01001324">
    <property type="protein sequence ID" value="RNA35432.1"/>
    <property type="molecule type" value="Genomic_DNA"/>
</dbReference>
<dbReference type="Pfam" id="PF13855">
    <property type="entry name" value="LRR_8"/>
    <property type="match status" value="2"/>
</dbReference>
<accession>A0A3M7SI44</accession>
<comment type="caution">
    <text evidence="4">The sequence shown here is derived from an EMBL/GenBank/DDBJ whole genome shotgun (WGS) entry which is preliminary data.</text>
</comment>
<dbReference type="SMART" id="SM00369">
    <property type="entry name" value="LRR_TYP"/>
    <property type="match status" value="12"/>
</dbReference>
<dbReference type="Gene3D" id="3.80.10.10">
    <property type="entry name" value="Ribonuclease Inhibitor"/>
    <property type="match status" value="5"/>
</dbReference>
<dbReference type="PANTHER" id="PTHR45712">
    <property type="entry name" value="AGAP008170-PA"/>
    <property type="match status" value="1"/>
</dbReference>
<dbReference type="InterPro" id="IPR003591">
    <property type="entry name" value="Leu-rich_rpt_typical-subtyp"/>
</dbReference>
<dbReference type="STRING" id="10195.A0A3M7SI44"/>
<sequence length="859" mass="98488">MTKILVFIILTNFILTEQQCPFPSCKSSVKNNSCEVICDGKTVPNISDPTQEISYLKFSNLEHISSKAFQHLKIKQLIINSTKLESVDSDAFVQVYKLDSLDLLNVFNLSFFFPSALKNLENLTNTLRIDHSNITSEDLEEILENIESWSRLSHLSLTNNHISNLDYNFENFTYLKTLYLHNNQLEKFNLTSSSLEYLGLDRNKISVLNGKELSNLPNLSHLDLNGNYIEQFECEENTNLKILSLTGNRITTLGNHTFKNLTNLQKLYLNENNVTNMSMDTFCHLNRLSVLSLSSNPIGYLNLSCLGSLEQLVLSNTSLFGQLAQNQMPDALNLTHLDLSLNQIEGIDFGDFSKLNILYLNGNNLSNISNKSTQAIFSVKYLDLSHNNFTNLDSINLQNLKNLNILSISSNFLSKIDHNHLIDNQELMELDLSLNQVDKIEFPQLDELFYIDLSGNKIQHIQKSNFCELKNLEYLYLSDNQISSMEPKSFSENRYLQVLYLDNNKLKMIPDIHKLAYLAYFELSNNEIVSLPNNAFEKTIHSKSPTRIDLRNNNITKFSSKAFCSRFSQTFGLENTVLYFDNLNSIDKCLLTQIRSNSVLHLNETNCGMNYFATLVNVTVFGKNYNQTCHTTKLDECQTNFYTCPRREDFVRFTTWITGDPHVFSYKKGYQVCDLKEQKICFEYGNFTLLCHDQLVQNSTNATILTNVEFIYTFYDGGNVSVKFDNESFPAYFSNNQKVIIDEVDGYKETVAEIFDQKNMKILVLYESKTHIFISKNERYFSVILRATHDTYAESTGVLFDGCQVSQTKMKKRKKRDTDCDTVCSEADFSTGDENMSKDDLEQACNFDCSVIVIAFLVS</sequence>
<evidence type="ECO:0000256" key="1">
    <source>
        <dbReference type="ARBA" id="ARBA00022614"/>
    </source>
</evidence>
<proteinExistence type="predicted"/>
<dbReference type="PANTHER" id="PTHR45712:SF22">
    <property type="entry name" value="INSULIN-LIKE GROWTH FACTOR-BINDING PROTEIN COMPLEX ACID LABILE SUBUNIT"/>
    <property type="match status" value="1"/>
</dbReference>
<reference evidence="4 5" key="1">
    <citation type="journal article" date="2018" name="Sci. Rep.">
        <title>Genomic signatures of local adaptation to the degree of environmental predictability in rotifers.</title>
        <authorList>
            <person name="Franch-Gras L."/>
            <person name="Hahn C."/>
            <person name="Garcia-Roger E.M."/>
            <person name="Carmona M.J."/>
            <person name="Serra M."/>
            <person name="Gomez A."/>
        </authorList>
    </citation>
    <scope>NUCLEOTIDE SEQUENCE [LARGE SCALE GENOMIC DNA]</scope>
    <source>
        <strain evidence="4">HYR1</strain>
    </source>
</reference>
<dbReference type="GO" id="GO:0005615">
    <property type="term" value="C:extracellular space"/>
    <property type="evidence" value="ECO:0007669"/>
    <property type="project" value="TreeGrafter"/>
</dbReference>
<dbReference type="OrthoDB" id="676979at2759"/>
<keyword evidence="2" id="KW-0677">Repeat</keyword>
<gene>
    <name evidence="4" type="ORF">BpHYR1_013528</name>
</gene>
<dbReference type="SMART" id="SM00365">
    <property type="entry name" value="LRR_SD22"/>
    <property type="match status" value="11"/>
</dbReference>
<evidence type="ECO:0000256" key="3">
    <source>
        <dbReference type="SAM" id="SignalP"/>
    </source>
</evidence>